<evidence type="ECO:0000313" key="5">
    <source>
        <dbReference type="EMBL" id="PWK47481.1"/>
    </source>
</evidence>
<sequence length="236" mass="25739">MTIKEVGIIVNMTTSVVSVTVDLVLLTIRHGALQVLLIRRGIEPYLGRWALPGGFVLADESLEEAAARELREETGLDPRAGHLEQLATYGAPGRDPRGRVITVAYLALLPDLPSPVAGSDAASASWHPVDDVELAFDHDRILADGIERARAKLEYTPLATAFCPPEFTVAELRAVYETVWRTRLDPRNFHRKVTGAEGFVEPTGGTVIRDRGRPAQLFRRGPATLLHPPLLRSAAG</sequence>
<accession>A0A316FF01</accession>
<dbReference type="InterPro" id="IPR036390">
    <property type="entry name" value="WH_DNA-bd_sf"/>
</dbReference>
<protein>
    <submittedName>
        <fullName evidence="5">8-oxo-dGTP diphosphatase</fullName>
    </submittedName>
</protein>
<evidence type="ECO:0000313" key="6">
    <source>
        <dbReference type="Proteomes" id="UP000245697"/>
    </source>
</evidence>
<keyword evidence="6" id="KW-1185">Reference proteome</keyword>
<evidence type="ECO:0000256" key="2">
    <source>
        <dbReference type="ARBA" id="ARBA00022801"/>
    </source>
</evidence>
<dbReference type="Pfam" id="PF00293">
    <property type="entry name" value="NUDIX"/>
    <property type="match status" value="1"/>
</dbReference>
<dbReference type="AlphaFoldDB" id="A0A316FF01"/>
<dbReference type="Gene3D" id="1.10.10.10">
    <property type="entry name" value="Winged helix-like DNA-binding domain superfamily/Winged helix DNA-binding domain"/>
    <property type="match status" value="1"/>
</dbReference>
<dbReference type="GO" id="GO:0016787">
    <property type="term" value="F:hydrolase activity"/>
    <property type="evidence" value="ECO:0007669"/>
    <property type="project" value="UniProtKB-KW"/>
</dbReference>
<reference evidence="5 6" key="1">
    <citation type="submission" date="2018-05" db="EMBL/GenBank/DDBJ databases">
        <title>Genomic Encyclopedia of Archaeal and Bacterial Type Strains, Phase II (KMG-II): from individual species to whole genera.</title>
        <authorList>
            <person name="Goeker M."/>
        </authorList>
    </citation>
    <scope>NUCLEOTIDE SEQUENCE [LARGE SCALE GENOMIC DNA]</scope>
    <source>
        <strain evidence="5 6">DSM 45184</strain>
    </source>
</reference>
<dbReference type="InterPro" id="IPR036388">
    <property type="entry name" value="WH-like_DNA-bd_sf"/>
</dbReference>
<dbReference type="InterPro" id="IPR015797">
    <property type="entry name" value="NUDIX_hydrolase-like_dom_sf"/>
</dbReference>
<dbReference type="PROSITE" id="PS51462">
    <property type="entry name" value="NUDIX"/>
    <property type="match status" value="1"/>
</dbReference>
<dbReference type="PROSITE" id="PS00893">
    <property type="entry name" value="NUDIX_BOX"/>
    <property type="match status" value="1"/>
</dbReference>
<dbReference type="InterPro" id="IPR020476">
    <property type="entry name" value="Nudix_hydrolase"/>
</dbReference>
<comment type="caution">
    <text evidence="5">The sequence shown here is derived from an EMBL/GenBank/DDBJ whole genome shotgun (WGS) entry which is preliminary data.</text>
</comment>
<dbReference type="EMBL" id="QGGR01000007">
    <property type="protein sequence ID" value="PWK47481.1"/>
    <property type="molecule type" value="Genomic_DNA"/>
</dbReference>
<gene>
    <name evidence="5" type="ORF">BC793_10791</name>
</gene>
<organism evidence="5 6">
    <name type="scientific">Actinoplanes xinjiangensis</name>
    <dbReference type="NCBI Taxonomy" id="512350"/>
    <lineage>
        <taxon>Bacteria</taxon>
        <taxon>Bacillati</taxon>
        <taxon>Actinomycetota</taxon>
        <taxon>Actinomycetes</taxon>
        <taxon>Micromonosporales</taxon>
        <taxon>Micromonosporaceae</taxon>
        <taxon>Actinoplanes</taxon>
    </lineage>
</organism>
<dbReference type="CDD" id="cd18873">
    <property type="entry name" value="NUDIX_NadM_like"/>
    <property type="match status" value="1"/>
</dbReference>
<name>A0A316FF01_9ACTN</name>
<feature type="domain" description="Nudix hydrolase" evidence="4">
    <location>
        <begin position="12"/>
        <end position="150"/>
    </location>
</feature>
<keyword evidence="2 3" id="KW-0378">Hydrolase</keyword>
<dbReference type="Gene3D" id="3.90.79.10">
    <property type="entry name" value="Nucleoside Triphosphate Pyrophosphohydrolase"/>
    <property type="match status" value="1"/>
</dbReference>
<dbReference type="Proteomes" id="UP000245697">
    <property type="component" value="Unassembled WGS sequence"/>
</dbReference>
<dbReference type="PANTHER" id="PTHR43736">
    <property type="entry name" value="ADP-RIBOSE PYROPHOSPHATASE"/>
    <property type="match status" value="1"/>
</dbReference>
<dbReference type="InterPro" id="IPR000086">
    <property type="entry name" value="NUDIX_hydrolase_dom"/>
</dbReference>
<dbReference type="PRINTS" id="PR00502">
    <property type="entry name" value="NUDIXFAMILY"/>
</dbReference>
<comment type="similarity">
    <text evidence="1 3">Belongs to the Nudix hydrolase family.</text>
</comment>
<evidence type="ECO:0000256" key="1">
    <source>
        <dbReference type="ARBA" id="ARBA00005582"/>
    </source>
</evidence>
<dbReference type="PANTHER" id="PTHR43736:SF4">
    <property type="entry name" value="SLR1690 PROTEIN"/>
    <property type="match status" value="1"/>
</dbReference>
<evidence type="ECO:0000259" key="4">
    <source>
        <dbReference type="PROSITE" id="PS51462"/>
    </source>
</evidence>
<dbReference type="SUPFAM" id="SSF55811">
    <property type="entry name" value="Nudix"/>
    <property type="match status" value="1"/>
</dbReference>
<dbReference type="Pfam" id="PF21906">
    <property type="entry name" value="WHD_NrtR"/>
    <property type="match status" value="1"/>
</dbReference>
<proteinExistence type="inferred from homology"/>
<dbReference type="InterPro" id="IPR020084">
    <property type="entry name" value="NUDIX_hydrolase_CS"/>
</dbReference>
<evidence type="ECO:0000256" key="3">
    <source>
        <dbReference type="RuleBase" id="RU003476"/>
    </source>
</evidence>
<dbReference type="InterPro" id="IPR054105">
    <property type="entry name" value="WHD_NrtR"/>
</dbReference>
<dbReference type="SUPFAM" id="SSF46785">
    <property type="entry name" value="Winged helix' DNA-binding domain"/>
    <property type="match status" value="1"/>
</dbReference>